<name>A0AAN5CAG1_9BILA</name>
<dbReference type="Proteomes" id="UP001328107">
    <property type="component" value="Unassembled WGS sequence"/>
</dbReference>
<protein>
    <submittedName>
        <fullName evidence="1">Uncharacterized protein</fullName>
    </submittedName>
</protein>
<evidence type="ECO:0000313" key="1">
    <source>
        <dbReference type="EMBL" id="GMR34819.1"/>
    </source>
</evidence>
<organism evidence="1 2">
    <name type="scientific">Pristionchus mayeri</name>
    <dbReference type="NCBI Taxonomy" id="1317129"/>
    <lineage>
        <taxon>Eukaryota</taxon>
        <taxon>Metazoa</taxon>
        <taxon>Ecdysozoa</taxon>
        <taxon>Nematoda</taxon>
        <taxon>Chromadorea</taxon>
        <taxon>Rhabditida</taxon>
        <taxon>Rhabditina</taxon>
        <taxon>Diplogasteromorpha</taxon>
        <taxon>Diplogasteroidea</taxon>
        <taxon>Neodiplogasteridae</taxon>
        <taxon>Pristionchus</taxon>
    </lineage>
</organism>
<dbReference type="EMBL" id="BTRK01000002">
    <property type="protein sequence ID" value="GMR34819.1"/>
    <property type="molecule type" value="Genomic_DNA"/>
</dbReference>
<comment type="caution">
    <text evidence="1">The sequence shown here is derived from an EMBL/GenBank/DDBJ whole genome shotgun (WGS) entry which is preliminary data.</text>
</comment>
<accession>A0AAN5CAG1</accession>
<proteinExistence type="predicted"/>
<feature type="non-terminal residue" evidence="1">
    <location>
        <position position="97"/>
    </location>
</feature>
<dbReference type="AlphaFoldDB" id="A0AAN5CAG1"/>
<sequence>KELQRSIGFLTNIQRFKRIQHLASIRKRKLELCPRLNTLETGTDKGVEIVAAGTLQSAQKQRLLTMQAPKPWKILCPCFRYLTPILRSKKNRWISRK</sequence>
<reference evidence="2" key="1">
    <citation type="submission" date="2022-10" db="EMBL/GenBank/DDBJ databases">
        <title>Genome assembly of Pristionchus species.</title>
        <authorList>
            <person name="Yoshida K."/>
            <person name="Sommer R.J."/>
        </authorList>
    </citation>
    <scope>NUCLEOTIDE SEQUENCE [LARGE SCALE GENOMIC DNA]</scope>
    <source>
        <strain evidence="2">RS5460</strain>
    </source>
</reference>
<keyword evidence="2" id="KW-1185">Reference proteome</keyword>
<gene>
    <name evidence="1" type="ORF">PMAYCL1PPCAC_05014</name>
</gene>
<feature type="non-terminal residue" evidence="1">
    <location>
        <position position="1"/>
    </location>
</feature>
<evidence type="ECO:0000313" key="2">
    <source>
        <dbReference type="Proteomes" id="UP001328107"/>
    </source>
</evidence>